<evidence type="ECO:0000313" key="4">
    <source>
        <dbReference type="Proteomes" id="UP001050691"/>
    </source>
</evidence>
<name>A0AAV4ZXV1_9AGAM</name>
<keyword evidence="1" id="KW-0472">Membrane</keyword>
<comment type="caution">
    <text evidence="3">The sequence shown here is derived from an EMBL/GenBank/DDBJ whole genome shotgun (WGS) entry which is preliminary data.</text>
</comment>
<organism evidence="3 4">
    <name type="scientific">Clathrus columnatus</name>
    <dbReference type="NCBI Taxonomy" id="1419009"/>
    <lineage>
        <taxon>Eukaryota</taxon>
        <taxon>Fungi</taxon>
        <taxon>Dikarya</taxon>
        <taxon>Basidiomycota</taxon>
        <taxon>Agaricomycotina</taxon>
        <taxon>Agaricomycetes</taxon>
        <taxon>Phallomycetidae</taxon>
        <taxon>Phallales</taxon>
        <taxon>Clathraceae</taxon>
        <taxon>Clathrus</taxon>
    </lineage>
</organism>
<evidence type="ECO:0000313" key="3">
    <source>
        <dbReference type="EMBL" id="GJJ05932.1"/>
    </source>
</evidence>
<dbReference type="Pfam" id="PF20151">
    <property type="entry name" value="DUF6533"/>
    <property type="match status" value="1"/>
</dbReference>
<evidence type="ECO:0000259" key="2">
    <source>
        <dbReference type="Pfam" id="PF20151"/>
    </source>
</evidence>
<feature type="transmembrane region" description="Helical" evidence="1">
    <location>
        <begin position="79"/>
        <end position="100"/>
    </location>
</feature>
<feature type="domain" description="DUF6533" evidence="2">
    <location>
        <begin position="91"/>
        <end position="113"/>
    </location>
</feature>
<reference evidence="3" key="1">
    <citation type="submission" date="2021-10" db="EMBL/GenBank/DDBJ databases">
        <title>De novo Genome Assembly of Clathrus columnatus (Basidiomycota, Fungi) Using Illumina and Nanopore Sequence Data.</title>
        <authorList>
            <person name="Ogiso-Tanaka E."/>
            <person name="Itagaki H."/>
            <person name="Hosoya T."/>
            <person name="Hosaka K."/>
        </authorList>
    </citation>
    <scope>NUCLEOTIDE SEQUENCE</scope>
    <source>
        <strain evidence="3">MO-923</strain>
    </source>
</reference>
<feature type="transmembrane region" description="Helical" evidence="1">
    <location>
        <begin position="135"/>
        <end position="154"/>
    </location>
</feature>
<proteinExistence type="predicted"/>
<dbReference type="AlphaFoldDB" id="A0AAV4ZXV1"/>
<keyword evidence="4" id="KW-1185">Reference proteome</keyword>
<dbReference type="EMBL" id="BPWL01000001">
    <property type="protein sequence ID" value="GJJ05932.1"/>
    <property type="molecule type" value="Genomic_DNA"/>
</dbReference>
<keyword evidence="1" id="KW-0812">Transmembrane</keyword>
<dbReference type="Proteomes" id="UP001050691">
    <property type="component" value="Unassembled WGS sequence"/>
</dbReference>
<protein>
    <recommendedName>
        <fullName evidence="2">DUF6533 domain-containing protein</fullName>
    </recommendedName>
</protein>
<sequence length="203" mass="22926">MVRTTILIVSALRGHLDGNPTMGVLLKEFDTSFIFLVHPVVSTGSMSFSGPLGNFEVTSLLIGLTVTEYLFGEYVLIRYIFAVYIIVSSTTAACATIWVYDYLITLDREVRLVPSFNSGLDTLFFRRDLHTTAEASKYLAIASRIYIVAGLALFRGFQQYRIIDNPLLKTMFHDGLLYYVYTLSTSLDPKSPKRLLTRVRLQL</sequence>
<evidence type="ECO:0000256" key="1">
    <source>
        <dbReference type="SAM" id="Phobius"/>
    </source>
</evidence>
<dbReference type="InterPro" id="IPR045340">
    <property type="entry name" value="DUF6533"/>
</dbReference>
<keyword evidence="1" id="KW-1133">Transmembrane helix</keyword>
<accession>A0AAV4ZXV1</accession>
<gene>
    <name evidence="3" type="ORF">Clacol_000119</name>
</gene>